<keyword evidence="2" id="KW-1185">Reference proteome</keyword>
<evidence type="ECO:0000313" key="1">
    <source>
        <dbReference type="EMBL" id="ASY19903.1"/>
    </source>
</evidence>
<gene>
    <name evidence="1" type="ORF">A7sIIA15_03290</name>
</gene>
<accession>A0A249KSW1</accession>
<dbReference type="Gene3D" id="1.20.1440.20">
    <property type="entry name" value="LemA-like domain"/>
    <property type="match status" value="1"/>
</dbReference>
<dbReference type="AlphaFoldDB" id="A0A249KSW1"/>
<reference evidence="1 2" key="1">
    <citation type="submission" date="2016-07" db="EMBL/GenBank/DDBJ databases">
        <title>High microdiversification within the ubiquitous acI lineage of Actinobacteria.</title>
        <authorList>
            <person name="Neuenschwander S.M."/>
            <person name="Salcher M."/>
            <person name="Ghai R."/>
            <person name="Pernthaler J."/>
        </authorList>
    </citation>
    <scope>NUCLEOTIDE SEQUENCE [LARGE SCALE GENOMIC DNA]</scope>
    <source>
        <strain evidence="1">MMS-IIA-15</strain>
    </source>
</reference>
<evidence type="ECO:0000313" key="2">
    <source>
        <dbReference type="Proteomes" id="UP000217186"/>
    </source>
</evidence>
<sequence>MKVLLASGFLLLVGLWYLSFSATRLDRLHHRVETSWANLDVLLQKRAAIALEIAHSDLADPASSMLLTGAAYQARDANVKNRSMAESGLSGALGLIIADGLSHATDSEQALLQELSALTAKIRVAISIHTDAVSSTQMVRNKFVVKTFRLAGTAPLPVTYEFESDVL</sequence>
<dbReference type="EMBL" id="CP016776">
    <property type="protein sequence ID" value="ASY19903.1"/>
    <property type="molecule type" value="Genomic_DNA"/>
</dbReference>
<dbReference type="KEGG" id="pvn:A7sIIA15_03290"/>
<protein>
    <submittedName>
        <fullName evidence="1">LemA family protein</fullName>
    </submittedName>
</protein>
<dbReference type="SUPFAM" id="SSF140478">
    <property type="entry name" value="LemA-like"/>
    <property type="match status" value="1"/>
</dbReference>
<dbReference type="RefSeq" id="WP_095685778.1">
    <property type="nucleotide sequence ID" value="NZ_CP016776.1"/>
</dbReference>
<dbReference type="Proteomes" id="UP000217186">
    <property type="component" value="Chromosome"/>
</dbReference>
<organism evidence="1 2">
    <name type="scientific">Candidatus Planktophila vernalis</name>
    <dbReference type="NCBI Taxonomy" id="1884907"/>
    <lineage>
        <taxon>Bacteria</taxon>
        <taxon>Bacillati</taxon>
        <taxon>Actinomycetota</taxon>
        <taxon>Actinomycetes</taxon>
        <taxon>Candidatus Nanopelagicales</taxon>
        <taxon>Candidatus Nanopelagicaceae</taxon>
        <taxon>Candidatus Planktophila</taxon>
    </lineage>
</organism>
<dbReference type="InterPro" id="IPR023353">
    <property type="entry name" value="LemA-like_dom_sf"/>
</dbReference>
<name>A0A249KSW1_9ACTN</name>
<dbReference type="OrthoDB" id="3214694at2"/>
<proteinExistence type="predicted"/>